<accession>A0A182PBN8</accession>
<evidence type="ECO:0000313" key="13">
    <source>
        <dbReference type="EnsemblMetazoa" id="AEPI004343-PA"/>
    </source>
</evidence>
<feature type="chain" id="PRO_5008131061" description="Ricin B lectin domain-containing protein" evidence="11">
    <location>
        <begin position="25"/>
        <end position="2834"/>
    </location>
</feature>
<dbReference type="EnsemblMetazoa" id="AEPI004343-RA">
    <property type="protein sequence ID" value="AEPI004343-PA"/>
    <property type="gene ID" value="AEPI004343"/>
</dbReference>
<evidence type="ECO:0000256" key="8">
    <source>
        <dbReference type="ARBA" id="ARBA00023136"/>
    </source>
</evidence>
<evidence type="ECO:0000256" key="11">
    <source>
        <dbReference type="SAM" id="SignalP"/>
    </source>
</evidence>
<dbReference type="CDD" id="cd02510">
    <property type="entry name" value="pp-GalNAc-T"/>
    <property type="match status" value="3"/>
</dbReference>
<comment type="similarity">
    <text evidence="2">Belongs to the glycosyltransferase 2 family. GalNAc-T subfamily.</text>
</comment>
<reference evidence="13" key="2">
    <citation type="submission" date="2020-05" db="UniProtKB">
        <authorList>
            <consortium name="EnsemblMetazoa"/>
        </authorList>
    </citation>
    <scope>IDENTIFICATION</scope>
    <source>
        <strain evidence="13">Epiroticus2</strain>
    </source>
</reference>
<feature type="signal peptide" evidence="11">
    <location>
        <begin position="1"/>
        <end position="24"/>
    </location>
</feature>
<evidence type="ECO:0000256" key="6">
    <source>
        <dbReference type="ARBA" id="ARBA00022989"/>
    </source>
</evidence>
<dbReference type="Pfam" id="PF00535">
    <property type="entry name" value="Glycos_transf_2"/>
    <property type="match status" value="5"/>
</dbReference>
<dbReference type="FunFam" id="3.90.550.10:FF:000012">
    <property type="entry name" value="Polypeptide N-acetylgalactosaminyltransferase"/>
    <property type="match status" value="2"/>
</dbReference>
<dbReference type="InterPro" id="IPR045885">
    <property type="entry name" value="GalNAc-T"/>
</dbReference>
<feature type="domain" description="Ricin B lectin" evidence="12">
    <location>
        <begin position="1022"/>
        <end position="1138"/>
    </location>
</feature>
<dbReference type="PANTHER" id="PTHR11675:SF131">
    <property type="entry name" value="POLYPEPTIDE N-ACETYLGALACTOSAMINYLTRANSFERASE 9-RELATED"/>
    <property type="match status" value="1"/>
</dbReference>
<keyword evidence="7" id="KW-0333">Golgi apparatus</keyword>
<keyword evidence="5" id="KW-0735">Signal-anchor</keyword>
<evidence type="ECO:0000259" key="12">
    <source>
        <dbReference type="SMART" id="SM00458"/>
    </source>
</evidence>
<keyword evidence="3 10" id="KW-0812">Transmembrane</keyword>
<comment type="subcellular location">
    <subcellularLocation>
        <location evidence="1">Golgi apparatus membrane</location>
        <topology evidence="1">Single-pass type II membrane protein</topology>
    </subcellularLocation>
</comment>
<feature type="domain" description="Ricin B lectin" evidence="12">
    <location>
        <begin position="2178"/>
        <end position="2296"/>
    </location>
</feature>
<dbReference type="STRING" id="199890.A0A182PBN8"/>
<dbReference type="Pfam" id="PF00652">
    <property type="entry name" value="Ricin_B_lectin"/>
    <property type="match status" value="5"/>
</dbReference>
<protein>
    <recommendedName>
        <fullName evidence="12">Ricin B lectin domain-containing protein</fullName>
    </recommendedName>
</protein>
<evidence type="ECO:0000256" key="7">
    <source>
        <dbReference type="ARBA" id="ARBA00023034"/>
    </source>
</evidence>
<keyword evidence="11" id="KW-0732">Signal</keyword>
<dbReference type="Gene3D" id="2.80.10.50">
    <property type="match status" value="5"/>
</dbReference>
<dbReference type="InterPro" id="IPR035992">
    <property type="entry name" value="Ricin_B-like_lectins"/>
</dbReference>
<dbReference type="SMART" id="SM00458">
    <property type="entry name" value="RICIN"/>
    <property type="match status" value="5"/>
</dbReference>
<feature type="domain" description="Ricin B lectin" evidence="12">
    <location>
        <begin position="2701"/>
        <end position="2823"/>
    </location>
</feature>
<dbReference type="SUPFAM" id="SSF53448">
    <property type="entry name" value="Nucleotide-diphospho-sugar transferases"/>
    <property type="match status" value="5"/>
</dbReference>
<keyword evidence="14" id="KW-1185">Reference proteome</keyword>
<dbReference type="InterPro" id="IPR001173">
    <property type="entry name" value="Glyco_trans_2-like"/>
</dbReference>
<keyword evidence="9" id="KW-1015">Disulfide bond</keyword>
<proteinExistence type="inferred from homology"/>
<dbReference type="PANTHER" id="PTHR11675">
    <property type="entry name" value="N-ACETYLGALACTOSAMINYLTRANSFERASE"/>
    <property type="match status" value="1"/>
</dbReference>
<feature type="transmembrane region" description="Helical" evidence="10">
    <location>
        <begin position="1148"/>
        <end position="1167"/>
    </location>
</feature>
<dbReference type="GO" id="GO:0006493">
    <property type="term" value="P:protein O-linked glycosylation"/>
    <property type="evidence" value="ECO:0007669"/>
    <property type="project" value="TreeGrafter"/>
</dbReference>
<evidence type="ECO:0000256" key="4">
    <source>
        <dbReference type="ARBA" id="ARBA00022734"/>
    </source>
</evidence>
<dbReference type="SUPFAM" id="SSF50370">
    <property type="entry name" value="Ricin B-like lectins"/>
    <property type="match status" value="5"/>
</dbReference>
<name>A0A182PBN8_9DIPT</name>
<dbReference type="PROSITE" id="PS50231">
    <property type="entry name" value="RICIN_B_LECTIN"/>
    <property type="match status" value="5"/>
</dbReference>
<feature type="domain" description="Ricin B lectin" evidence="12">
    <location>
        <begin position="461"/>
        <end position="570"/>
    </location>
</feature>
<evidence type="ECO:0000256" key="3">
    <source>
        <dbReference type="ARBA" id="ARBA00022692"/>
    </source>
</evidence>
<dbReference type="GO" id="GO:0030246">
    <property type="term" value="F:carbohydrate binding"/>
    <property type="evidence" value="ECO:0007669"/>
    <property type="project" value="UniProtKB-KW"/>
</dbReference>
<dbReference type="VEuPathDB" id="VectorBase:AEPI004343"/>
<sequence>MVPMLTAKHLFFLLVLSLIALTYWIVTVEREPSNDTNALEEENDLILKLPRLPEGAIEPDGSPGDMGLPVILPDELPPKIQALVKKGWYEQGLNQYVSDLIPLRRRLPDVRDAWCRGQEKARRQRNIGPGTLPRSVIVIVFYNEAWSVLLRTVHSVLDRTPTELIEEILLVDDCSTMSHLKAELDDYIAPLEKVRLVRSSERLGLIRARLLGAKSTTTGIITFLDAHCEVIEGWLEALIAHVADDETMIAIPAIDWIHEDTLALNAQNSIKYFGSFDWSLNFQWRSRSERKTKGTLNGIAHPVHPAAPYDTPTMAGGLFTIHRKFFERLGWYDEGMEIYGGENMELSFKAWMCGGKLQIVACSRVAHIQKRGHPYLREIFGSFGLIKRNSIRLAEVWMDEYADYYYESFGGRAKRGDFGDVAARKELRQQLQCQSFRWYLEHVFPEQFDPSKAVARGEIQFGGDMQTGYPLCLDWPTRLTVVRCHGSGGHQLWYLTKKGEVTREDHCLDYDGKVLTMIRCHGMGGNQQWNWDPQTKLLKKLTHDRCLLWGKELSLEKFFSTKRDIFWALVVFCCILALYVYHNQLSDRLATLEEFKRVHQQEHQRTSVRAADFTVPEYQLVQYDANYTPVPDDGWIETLPGDMGKPVTLVGNISEAVHQLVQQGYDKQGLNQYVSDLIPVHRRLPDLRDPWCTAEPRLLPTLPQASIVIVFYNEAWSVLVRTVHSILDRTPKALIREIILVDDYSNLAHLRTRLDEYFSSYPLVRILRVPKRLGLIRARLYGAQNATSNFLTFLDAHCECMNGWLEGQLDLVVRDPHTIALPTIDWIDENNLKLVSDKAPVFYGAMGWGLDFQWRGRWDRVHKPKNNMEPFSTPVMAGGLFMIHRKFFEWLGWYDEGMDVYGGENIELSLKAWMCGGRLMTVPCARVAHIQKTGHPYLKEIKTDVVRVNSVRVAEVWLDEYANVLYGLFGGPEFRGSFGDVSERKQLRKELHCKDFHWYLTNVFPELTEELSKRPGQGVFLNDALGGSESGYCLTYDDSSKAISMTRCVGGNTWQQWVFSLYGEIGIHNHCLDYDGNMLLVYGCHKAHGNQEWTYNATTFQFEHKKHQGKCLGVDAASKKVRIEPCDLTKQSQRWHYPAIEHKRCCNFAALVSVTVTLAFMVLYFVYDVNLTLTPRNLLEQYRSNDDDSETIPSTTSAEIHDGFQIIYTTIGLNPRLPPPPGDMGQPVTVNMTSEQVAALTQEGIQTQGFNQYFSDLMSVRRRLPEIRDPWCAKPGRFLADLPPSSIVIVFYNEAWSVVLRTVHSILDRSPTHLVKEIILVDDCSTLASLKTQLDEYFRPYPKVRVLRAPKRLGLIRARIFGAKNTTAEVITFLDAHIECTVGWLEALLDVVARSSTTIAIPTIDWIDEKSMALISNKSISFIGAYDWDLNFGWWYRSSMKKKYKNLLEPFDTPAMAGGLFSINRTFFERLGWYDDGFDIYGIENIELSMKSWMCGGKMVTVPCSRVGHIQKVGHPYLHNEKKDVVRANSIRLAEVWMDEYKAVIFDIYGIPRYLEEEFGSVAARKAIRKNAKCKTFRYYLENAFPEMHNPLIAGAFRGEIHSVLLGNRSCLEYRPDDNFLGMAQCDGKQTAQYWTHNYYQEINSYKHCLDFTGSSLGVFGCHRSRGNQAWRVLTDTGQLQSIKHDQCLAVNTSTNVTLTMQKCDPKSVAQKWSVTFVVLDVTPIVVLLVYVFMTLFYDGGRGRYDKVLKRLALRERSSIGESFPAEEEINYTTPAMSAGTTLFKYVYTTLVLDPRFPVPPGDMGASVEIDQNDTDVRELVNQGMIKQGLNQFASDRMSVRRRLPEIRDAWCREPGRYRTDLPPTSIIIVFYNEAWSVLVRTVHSILDRSPPHLVSEIVLVDDFSILPDLKTQLEEYFAHNAKVRIVRAPKRLGLIKARMLGGKSTHTDLITFLDAHVEVTVGWLEALIQPVAENWTTIAIPTIDWIDENTMKYLDDKSPTFFGAYDWDLNFGWWSRWSQKKQYENKMVPFDSPAMAGGLFTINRTFFERLGWYDDGFDIYGIENIELSIKSWMCGGKMVTVPCSRVGHIQKTSHPYLYKQTKDVVRANSIRMAEVWMDEYKEVIFDIYGIPRYLEEEFGSVATRKAIRESANCKPFRYYLEYVFPEMHNPLVPGAFRGEVHNRALGNDSCLTYRLRDNFLGMTPCNHLEKDQYWTHNYYQELNSYRNCIDALESGLAVYQCHRGRGNQAWNFLVDSHQIESVTQKLCLALNLQTETTLLLEKCDATKPSQQWDVSFIELDLHGSDSVKSSTVKSQHELLHRPGHMGEPVKWNQTDQDIAQLVEDSIKQYGFNEYASDLIPVSRLLPDLRHPDCIARRIRNLSLPKTSIVIVFYNEPWSALLRTIHSVLNNSPEQLIEEVLLVDDCSYLSYLKTQLEEYIKPYVKVRILRASERLGLINARIFSAKHTSSPVITFLDAHVECTTGWLEPLLEQIAENEQTISVPLIDRIDDMDMHLISNVSSDLFGAFEWDLNFGWWHRSTFPRRMPQRASEPFETPAMAGGLFAIARRFFQRVGWYDEQFRVYGMENAELSIKCWVCGGRLLTVPCSHVAHIRKSSHPFIDHGNLNVTYVNSIRLAEVWMDEYKQIVFDVNGTPGYSEHLFGPIADRKAFRLNADCKPFRYFLERAYPEMPSPIFAGQFRGEVHNAASGNGTCLTVGSLAATPLYMTSCDKRNQTQYWTHNFYRELNNYKRCIDAGSSGTDLTIASCHRMLGAQSWSYDNDKQQIKSLSRDMCLAVDSTSLNGVVKLEPCDERKPTQQWQVSLIEYTFWKRLS</sequence>
<keyword evidence="8 10" id="KW-0472">Membrane</keyword>
<keyword evidence="4" id="KW-0430">Lectin</keyword>
<evidence type="ECO:0000256" key="1">
    <source>
        <dbReference type="ARBA" id="ARBA00004323"/>
    </source>
</evidence>
<organism evidence="13 14">
    <name type="scientific">Anopheles epiroticus</name>
    <dbReference type="NCBI Taxonomy" id="199890"/>
    <lineage>
        <taxon>Eukaryota</taxon>
        <taxon>Metazoa</taxon>
        <taxon>Ecdysozoa</taxon>
        <taxon>Arthropoda</taxon>
        <taxon>Hexapoda</taxon>
        <taxon>Insecta</taxon>
        <taxon>Pterygota</taxon>
        <taxon>Neoptera</taxon>
        <taxon>Endopterygota</taxon>
        <taxon>Diptera</taxon>
        <taxon>Nematocera</taxon>
        <taxon>Culicoidea</taxon>
        <taxon>Culicidae</taxon>
        <taxon>Anophelinae</taxon>
        <taxon>Anopheles</taxon>
    </lineage>
</organism>
<feature type="domain" description="Ricin B lectin" evidence="12">
    <location>
        <begin position="1598"/>
        <end position="1716"/>
    </location>
</feature>
<feature type="transmembrane region" description="Helical" evidence="10">
    <location>
        <begin position="565"/>
        <end position="581"/>
    </location>
</feature>
<dbReference type="GO" id="GO:0000139">
    <property type="term" value="C:Golgi membrane"/>
    <property type="evidence" value="ECO:0007669"/>
    <property type="project" value="UniProtKB-SubCell"/>
</dbReference>
<keyword evidence="6 10" id="KW-1133">Transmembrane helix</keyword>
<reference evidence="14" key="1">
    <citation type="submission" date="2013-03" db="EMBL/GenBank/DDBJ databases">
        <title>The Genome Sequence of Anopheles epiroticus epiroticus2.</title>
        <authorList>
            <consortium name="The Broad Institute Genomics Platform"/>
            <person name="Neafsey D.E."/>
            <person name="Howell P."/>
            <person name="Walker B."/>
            <person name="Young S.K."/>
            <person name="Zeng Q."/>
            <person name="Gargeya S."/>
            <person name="Fitzgerald M."/>
            <person name="Haas B."/>
            <person name="Abouelleil A."/>
            <person name="Allen A.W."/>
            <person name="Alvarado L."/>
            <person name="Arachchi H.M."/>
            <person name="Berlin A.M."/>
            <person name="Chapman S.B."/>
            <person name="Gainer-Dewar J."/>
            <person name="Goldberg J."/>
            <person name="Griggs A."/>
            <person name="Gujja S."/>
            <person name="Hansen M."/>
            <person name="Howarth C."/>
            <person name="Imamovic A."/>
            <person name="Ireland A."/>
            <person name="Larimer J."/>
            <person name="McCowan C."/>
            <person name="Murphy C."/>
            <person name="Pearson M."/>
            <person name="Poon T.W."/>
            <person name="Priest M."/>
            <person name="Roberts A."/>
            <person name="Saif S."/>
            <person name="Shea T."/>
            <person name="Sisk P."/>
            <person name="Sykes S."/>
            <person name="Wortman J."/>
            <person name="Nusbaum C."/>
            <person name="Birren B."/>
        </authorList>
    </citation>
    <scope>NUCLEOTIDE SEQUENCE [LARGE SCALE GENOMIC DNA]</scope>
    <source>
        <strain evidence="14">Epiroticus2</strain>
    </source>
</reference>
<dbReference type="Gene3D" id="3.90.550.10">
    <property type="entry name" value="Spore Coat Polysaccharide Biosynthesis Protein SpsA, Chain A"/>
    <property type="match status" value="5"/>
</dbReference>
<evidence type="ECO:0000256" key="5">
    <source>
        <dbReference type="ARBA" id="ARBA00022968"/>
    </source>
</evidence>
<dbReference type="Proteomes" id="UP000075885">
    <property type="component" value="Unassembled WGS sequence"/>
</dbReference>
<evidence type="ECO:0000256" key="10">
    <source>
        <dbReference type="SAM" id="Phobius"/>
    </source>
</evidence>
<dbReference type="InterPro" id="IPR000772">
    <property type="entry name" value="Ricin_B_lectin"/>
</dbReference>
<dbReference type="GO" id="GO:0004653">
    <property type="term" value="F:polypeptide N-acetylgalactosaminyltransferase activity"/>
    <property type="evidence" value="ECO:0007669"/>
    <property type="project" value="TreeGrafter"/>
</dbReference>
<evidence type="ECO:0000256" key="9">
    <source>
        <dbReference type="ARBA" id="ARBA00023157"/>
    </source>
</evidence>
<evidence type="ECO:0000256" key="2">
    <source>
        <dbReference type="ARBA" id="ARBA00005680"/>
    </source>
</evidence>
<evidence type="ECO:0000313" key="14">
    <source>
        <dbReference type="Proteomes" id="UP000075885"/>
    </source>
</evidence>
<dbReference type="InterPro" id="IPR029044">
    <property type="entry name" value="Nucleotide-diphossugar_trans"/>
</dbReference>